<evidence type="ECO:0000313" key="4">
    <source>
        <dbReference type="Proteomes" id="UP001596035"/>
    </source>
</evidence>
<evidence type="ECO:0000313" key="3">
    <source>
        <dbReference type="EMBL" id="MFC5239542.1"/>
    </source>
</evidence>
<dbReference type="PANTHER" id="PTHR46825">
    <property type="entry name" value="D-ALANYL-D-ALANINE-CARBOXYPEPTIDASE/ENDOPEPTIDASE AMPH"/>
    <property type="match status" value="1"/>
</dbReference>
<keyword evidence="4" id="KW-1185">Reference proteome</keyword>
<dbReference type="InterPro" id="IPR012338">
    <property type="entry name" value="Beta-lactam/transpept-like"/>
</dbReference>
<comment type="caution">
    <text evidence="3">The sequence shown here is derived from an EMBL/GenBank/DDBJ whole genome shotgun (WGS) entry which is preliminary data.</text>
</comment>
<feature type="domain" description="Beta-lactamase-related" evidence="2">
    <location>
        <begin position="27"/>
        <end position="343"/>
    </location>
</feature>
<sequence length="398" mass="41704">MTATAAPPAGFSPSLADRLAPTAPGATAVVTATVQGTRHSVSCHGHPSASPGTATGPRTVFELGSVTKTMTALLLAQMCVRGEVRLEDPITEYLPPHARPRHAAADRVTLLHLATHTSGLPRLPANLYPVALPRWTTEPYAGYTPDHLLGAAARIRPRPAPGTRVRYSNFGVGLLGRLLAEAAGETYEHLLATRICAPLALADTAVVPSPPDSGRTPEAGPADLAVGHRRGRPVPPMSMPGLPGAGAVRSCARDLLRYLDAHLHPSATPLAAALHEVRRPRLAKPAGGDRIALVWNVRTFPGHDLYFHCGGTSGFTAFVGFSPQAETGLAALANTTPSLRNNFVQAAYCLLTSLVGEALDDRPAHRTPEPVVQTPAVFSTQPPKNGQASALRAPHLAP</sequence>
<protein>
    <submittedName>
        <fullName evidence="3">Serine hydrolase domain-containing protein</fullName>
        <ecNumber evidence="3">3.-.-.-</ecNumber>
    </submittedName>
</protein>
<feature type="compositionally biased region" description="Polar residues" evidence="1">
    <location>
        <begin position="376"/>
        <end position="388"/>
    </location>
</feature>
<dbReference type="InterPro" id="IPR001466">
    <property type="entry name" value="Beta-lactam-related"/>
</dbReference>
<keyword evidence="3" id="KW-0378">Hydrolase</keyword>
<evidence type="ECO:0000256" key="1">
    <source>
        <dbReference type="SAM" id="MobiDB-lite"/>
    </source>
</evidence>
<dbReference type="PANTHER" id="PTHR46825:SF7">
    <property type="entry name" value="D-ALANYL-D-ALANINE CARBOXYPEPTIDASE"/>
    <property type="match status" value="1"/>
</dbReference>
<proteinExistence type="predicted"/>
<dbReference type="InterPro" id="IPR050491">
    <property type="entry name" value="AmpC-like"/>
</dbReference>
<reference evidence="4" key="1">
    <citation type="journal article" date="2019" name="Int. J. Syst. Evol. Microbiol.">
        <title>The Global Catalogue of Microorganisms (GCM) 10K type strain sequencing project: providing services to taxonomists for standard genome sequencing and annotation.</title>
        <authorList>
            <consortium name="The Broad Institute Genomics Platform"/>
            <consortium name="The Broad Institute Genome Sequencing Center for Infectious Disease"/>
            <person name="Wu L."/>
            <person name="Ma J."/>
        </authorList>
    </citation>
    <scope>NUCLEOTIDE SEQUENCE [LARGE SCALE GENOMIC DNA]</scope>
    <source>
        <strain evidence="4">CGMCC 4.7131</strain>
    </source>
</reference>
<dbReference type="Gene3D" id="3.40.710.10">
    <property type="entry name" value="DD-peptidase/beta-lactamase superfamily"/>
    <property type="match status" value="1"/>
</dbReference>
<accession>A0ABW0DL58</accession>
<feature type="region of interest" description="Disordered" evidence="1">
    <location>
        <begin position="361"/>
        <end position="398"/>
    </location>
</feature>
<gene>
    <name evidence="3" type="ORF">ACFPWV_06390</name>
</gene>
<dbReference type="Pfam" id="PF00144">
    <property type="entry name" value="Beta-lactamase"/>
    <property type="match status" value="1"/>
</dbReference>
<evidence type="ECO:0000259" key="2">
    <source>
        <dbReference type="Pfam" id="PF00144"/>
    </source>
</evidence>
<dbReference type="EC" id="3.-.-.-" evidence="3"/>
<dbReference type="SUPFAM" id="SSF56601">
    <property type="entry name" value="beta-lactamase/transpeptidase-like"/>
    <property type="match status" value="1"/>
</dbReference>
<dbReference type="EMBL" id="JBHSKN010000007">
    <property type="protein sequence ID" value="MFC5239542.1"/>
    <property type="molecule type" value="Genomic_DNA"/>
</dbReference>
<dbReference type="Proteomes" id="UP001596035">
    <property type="component" value="Unassembled WGS sequence"/>
</dbReference>
<name>A0ABW0DL58_9ACTN</name>
<dbReference type="GO" id="GO:0016787">
    <property type="term" value="F:hydrolase activity"/>
    <property type="evidence" value="ECO:0007669"/>
    <property type="project" value="UniProtKB-KW"/>
</dbReference>
<dbReference type="RefSeq" id="WP_344566351.1">
    <property type="nucleotide sequence ID" value="NZ_BAAATG010000050.1"/>
</dbReference>
<organism evidence="3 4">
    <name type="scientific">Streptomyces atrovirens</name>
    <dbReference type="NCBI Taxonomy" id="285556"/>
    <lineage>
        <taxon>Bacteria</taxon>
        <taxon>Bacillati</taxon>
        <taxon>Actinomycetota</taxon>
        <taxon>Actinomycetes</taxon>
        <taxon>Kitasatosporales</taxon>
        <taxon>Streptomycetaceae</taxon>
        <taxon>Streptomyces</taxon>
    </lineage>
</organism>